<dbReference type="SUPFAM" id="SSF52768">
    <property type="entry name" value="Arginase/deacetylase"/>
    <property type="match status" value="1"/>
</dbReference>
<evidence type="ECO:0000313" key="3">
    <source>
        <dbReference type="EMBL" id="MEO1767443.1"/>
    </source>
</evidence>
<evidence type="ECO:0000259" key="2">
    <source>
        <dbReference type="Pfam" id="PF00850"/>
    </source>
</evidence>
<dbReference type="InterPro" id="IPR023696">
    <property type="entry name" value="Ureohydrolase_dom_sf"/>
</dbReference>
<dbReference type="EMBL" id="JBAJEX010000007">
    <property type="protein sequence ID" value="MEO1767443.1"/>
    <property type="molecule type" value="Genomic_DNA"/>
</dbReference>
<dbReference type="PRINTS" id="PR01270">
    <property type="entry name" value="HDASUPER"/>
</dbReference>
<evidence type="ECO:0000313" key="4">
    <source>
        <dbReference type="Proteomes" id="UP001482231"/>
    </source>
</evidence>
<dbReference type="Pfam" id="PF00850">
    <property type="entry name" value="Hist_deacetyl"/>
    <property type="match status" value="1"/>
</dbReference>
<reference evidence="3 4" key="1">
    <citation type="submission" date="2024-02" db="EMBL/GenBank/DDBJ databases">
        <title>New thermophilic sulfur-oxidizing bacteria from a hot springs of the Uzon caldera (Kamchatka, Russia).</title>
        <authorList>
            <person name="Dukat A.M."/>
            <person name="Elcheninov A.G."/>
            <person name="Frolov E.N."/>
        </authorList>
    </citation>
    <scope>NUCLEOTIDE SEQUENCE [LARGE SCALE GENOMIC DNA]</scope>
    <source>
        <strain evidence="3 4">AK1</strain>
    </source>
</reference>
<accession>A0ABV0EIB0</accession>
<dbReference type="InterPro" id="IPR037138">
    <property type="entry name" value="His_deacetylse_dom_sf"/>
</dbReference>
<dbReference type="CDD" id="cd11599">
    <property type="entry name" value="HDAC_classII_2"/>
    <property type="match status" value="1"/>
</dbReference>
<feature type="domain" description="Histone deacetylase" evidence="2">
    <location>
        <begin position="20"/>
        <end position="303"/>
    </location>
</feature>
<keyword evidence="4" id="KW-1185">Reference proteome</keyword>
<dbReference type="InterPro" id="IPR000286">
    <property type="entry name" value="HDACs"/>
</dbReference>
<protein>
    <submittedName>
        <fullName evidence="3">Histone deacetylase family protein</fullName>
    </submittedName>
</protein>
<name>A0ABV0EIB0_9BURK</name>
<dbReference type="RefSeq" id="WP_347308553.1">
    <property type="nucleotide sequence ID" value="NZ_JBAJEX010000007.1"/>
</dbReference>
<dbReference type="Proteomes" id="UP001482231">
    <property type="component" value="Unassembled WGS sequence"/>
</dbReference>
<dbReference type="PANTHER" id="PTHR10625:SF10">
    <property type="entry name" value="HISTONE DEACETYLASE HDAC1"/>
    <property type="match status" value="1"/>
</dbReference>
<comment type="caution">
    <text evidence="3">The sequence shown here is derived from an EMBL/GenBank/DDBJ whole genome shotgun (WGS) entry which is preliminary data.</text>
</comment>
<dbReference type="Gene3D" id="3.40.800.20">
    <property type="entry name" value="Histone deacetylase domain"/>
    <property type="match status" value="1"/>
</dbReference>
<gene>
    <name evidence="3" type="ORF">V6E02_09485</name>
</gene>
<sequence length="309" mass="32423">MATALITHPACRRHEMGSGHPERPARLSAIADALAAAGLAHRLLKLDAPAAEDEQLLRVHAPAYLRRIIAASPETGLVALDPDTALNPHSLIAARHAAGAVVAAVDGVVRGELTNAFCAVRPPGHHACRERAMGFCIFNNVAVGAAHALTAHGLTRVAIVDFDVHHGNGTEEIFHDDPRVLLASSFQHPFYPFSGAHSGNAHILPMPLPAGTDGRGFRHVWETVGLPALARFAPQLILISAGFDAHRDDPLAGLMLVEADFAWLTREVLAIAAATCAGRVVSTLEGGYDLRALALSAAAHVQELASAAA</sequence>
<evidence type="ECO:0000256" key="1">
    <source>
        <dbReference type="ARBA" id="ARBA00005947"/>
    </source>
</evidence>
<dbReference type="InterPro" id="IPR023801">
    <property type="entry name" value="His_deacetylse_dom"/>
</dbReference>
<proteinExistence type="inferred from homology"/>
<dbReference type="PANTHER" id="PTHR10625">
    <property type="entry name" value="HISTONE DEACETYLASE HDAC1-RELATED"/>
    <property type="match status" value="1"/>
</dbReference>
<comment type="similarity">
    <text evidence="1">Belongs to the histone deacetylase family.</text>
</comment>
<organism evidence="3 4">
    <name type="scientific">Thiobacter aerophilum</name>
    <dbReference type="NCBI Taxonomy" id="3121275"/>
    <lineage>
        <taxon>Bacteria</taxon>
        <taxon>Pseudomonadati</taxon>
        <taxon>Pseudomonadota</taxon>
        <taxon>Betaproteobacteria</taxon>
        <taxon>Burkholderiales</taxon>
        <taxon>Thiobacteraceae</taxon>
        <taxon>Thiobacter</taxon>
    </lineage>
</organism>